<reference evidence="3 4" key="3">
    <citation type="journal article" date="2017" name="G3 (Bethesda)">
        <title>Comparative analysis highlights variable genome content of wheat rusts and divergence of the mating loci.</title>
        <authorList>
            <person name="Cuomo C.A."/>
            <person name="Bakkeren G."/>
            <person name="Khalil H.B."/>
            <person name="Panwar V."/>
            <person name="Joly D."/>
            <person name="Linning R."/>
            <person name="Sakthikumar S."/>
            <person name="Song X."/>
            <person name="Adiconis X."/>
            <person name="Fan L."/>
            <person name="Goldberg J.M."/>
            <person name="Levin J.Z."/>
            <person name="Young S."/>
            <person name="Zeng Q."/>
            <person name="Anikster Y."/>
            <person name="Bruce M."/>
            <person name="Wang M."/>
            <person name="Yin C."/>
            <person name="McCallum B."/>
            <person name="Szabo L.J."/>
            <person name="Hulbert S."/>
            <person name="Chen X."/>
            <person name="Fellers J.P."/>
        </authorList>
    </citation>
    <scope>NUCLEOTIDE SEQUENCE</scope>
    <source>
        <strain evidence="4">Isolate 1-1 / race 1 (BBBD)</strain>
        <strain evidence="3">isolate 1-1 / race 1 (BBBD)</strain>
    </source>
</reference>
<name>A0A180GGZ4_PUCT1</name>
<dbReference type="InterPro" id="IPR023626">
    <property type="entry name" value="Ribosomal_eL39_dom_sf"/>
</dbReference>
<dbReference type="Proteomes" id="UP000005240">
    <property type="component" value="Unassembled WGS sequence"/>
</dbReference>
<reference evidence="2" key="1">
    <citation type="submission" date="2009-11" db="EMBL/GenBank/DDBJ databases">
        <authorList>
            <consortium name="The Broad Institute Genome Sequencing Platform"/>
            <person name="Ward D."/>
            <person name="Feldgarden M."/>
            <person name="Earl A."/>
            <person name="Young S.K."/>
            <person name="Zeng Q."/>
            <person name="Koehrsen M."/>
            <person name="Alvarado L."/>
            <person name="Berlin A."/>
            <person name="Bochicchio J."/>
            <person name="Borenstein D."/>
            <person name="Chapman S.B."/>
            <person name="Chen Z."/>
            <person name="Engels R."/>
            <person name="Freedman E."/>
            <person name="Gellesch M."/>
            <person name="Goldberg J."/>
            <person name="Griggs A."/>
            <person name="Gujja S."/>
            <person name="Heilman E."/>
            <person name="Heiman D."/>
            <person name="Hepburn T."/>
            <person name="Howarth C."/>
            <person name="Jen D."/>
            <person name="Larson L."/>
            <person name="Lewis B."/>
            <person name="Mehta T."/>
            <person name="Park D."/>
            <person name="Pearson M."/>
            <person name="Roberts A."/>
            <person name="Saif S."/>
            <person name="Shea T."/>
            <person name="Shenoy N."/>
            <person name="Sisk P."/>
            <person name="Stolte C."/>
            <person name="Sykes S."/>
            <person name="Thomson T."/>
            <person name="Walk T."/>
            <person name="White J."/>
            <person name="Yandava C."/>
            <person name="Izard J."/>
            <person name="Baranova O.V."/>
            <person name="Blanton J.M."/>
            <person name="Tanner A.C."/>
            <person name="Dewhirst F.E."/>
            <person name="Haas B."/>
            <person name="Nusbaum C."/>
            <person name="Birren B."/>
        </authorList>
    </citation>
    <scope>NUCLEOTIDE SEQUENCE [LARGE SCALE GENOMIC DNA]</scope>
    <source>
        <strain evidence="2">1-1 BBBD Race 1</strain>
    </source>
</reference>
<dbReference type="EMBL" id="ADAS02000071">
    <property type="protein sequence ID" value="OAV92016.1"/>
    <property type="molecule type" value="Genomic_DNA"/>
</dbReference>
<sequence length="179" mass="19577">MSSNKTFRVKRCLAKAQVQNRVGSRSSLSASNSLTRFTLQIVKDVDGDPFFCFQSPTTPSADTGAEQNSTFKPPSFEPDSSQHTRVSITSILDAVLRATAPRTLKSGRQNSRMQPLLPALPPRAAVPLVDIEAPRVATHSLPSFSPRWIARQMHPPVEGRFGERGAKPKTGPIWDSDPV</sequence>
<evidence type="ECO:0000313" key="4">
    <source>
        <dbReference type="Proteomes" id="UP000005240"/>
    </source>
</evidence>
<dbReference type="EnsemblFungi" id="PTTG_27798-t43_1">
    <property type="protein sequence ID" value="PTTG_27798-t43_1-p1"/>
    <property type="gene ID" value="PTTG_27798"/>
</dbReference>
<evidence type="ECO:0000313" key="3">
    <source>
        <dbReference type="EnsemblFungi" id="PTTG_27798-t43_1-p1"/>
    </source>
</evidence>
<reference evidence="2" key="2">
    <citation type="submission" date="2016-05" db="EMBL/GenBank/DDBJ databases">
        <title>Comparative analysis highlights variable genome content of wheat rusts and divergence of the mating loci.</title>
        <authorList>
            <person name="Cuomo C.A."/>
            <person name="Bakkeren G."/>
            <person name="Szabo L."/>
            <person name="Khalil H."/>
            <person name="Joly D."/>
            <person name="Goldberg J."/>
            <person name="Young S."/>
            <person name="Zeng Q."/>
            <person name="Fellers J."/>
        </authorList>
    </citation>
    <scope>NUCLEOTIDE SEQUENCE [LARGE SCALE GENOMIC DNA]</scope>
    <source>
        <strain evidence="2">1-1 BBBD Race 1</strain>
    </source>
</reference>
<feature type="region of interest" description="Disordered" evidence="1">
    <location>
        <begin position="156"/>
        <end position="179"/>
    </location>
</feature>
<gene>
    <name evidence="2" type="ORF">PTTG_27798</name>
</gene>
<feature type="region of interest" description="Disordered" evidence="1">
    <location>
        <begin position="54"/>
        <end position="84"/>
    </location>
</feature>
<organism evidence="2">
    <name type="scientific">Puccinia triticina (isolate 1-1 / race 1 (BBBD))</name>
    <name type="common">Brown leaf rust fungus</name>
    <dbReference type="NCBI Taxonomy" id="630390"/>
    <lineage>
        <taxon>Eukaryota</taxon>
        <taxon>Fungi</taxon>
        <taxon>Dikarya</taxon>
        <taxon>Basidiomycota</taxon>
        <taxon>Pucciniomycotina</taxon>
        <taxon>Pucciniomycetes</taxon>
        <taxon>Pucciniales</taxon>
        <taxon>Pucciniaceae</taxon>
        <taxon>Puccinia</taxon>
    </lineage>
</organism>
<dbReference type="VEuPathDB" id="FungiDB:PTTG_27798"/>
<reference evidence="3" key="4">
    <citation type="submission" date="2025-05" db="UniProtKB">
        <authorList>
            <consortium name="EnsemblFungi"/>
        </authorList>
    </citation>
    <scope>IDENTIFICATION</scope>
    <source>
        <strain evidence="3">isolate 1-1 / race 1 (BBBD)</strain>
    </source>
</reference>
<evidence type="ECO:0000256" key="1">
    <source>
        <dbReference type="SAM" id="MobiDB-lite"/>
    </source>
</evidence>
<evidence type="ECO:0000313" key="2">
    <source>
        <dbReference type="EMBL" id="OAV92016.1"/>
    </source>
</evidence>
<dbReference type="AlphaFoldDB" id="A0A180GGZ4"/>
<proteinExistence type="predicted"/>
<dbReference type="Gene3D" id="1.10.1620.10">
    <property type="entry name" value="Ribosomal protein L39e"/>
    <property type="match status" value="1"/>
</dbReference>
<protein>
    <submittedName>
        <fullName evidence="2 3">Uncharacterized protein</fullName>
    </submittedName>
</protein>
<accession>A0A180GGZ4</accession>
<keyword evidence="4" id="KW-1185">Reference proteome</keyword>